<comment type="similarity">
    <text evidence="1 2">Belongs to the small heat shock protein (HSP20) family.</text>
</comment>
<evidence type="ECO:0000256" key="2">
    <source>
        <dbReference type="RuleBase" id="RU003616"/>
    </source>
</evidence>
<comment type="caution">
    <text evidence="4">The sequence shown here is derived from an EMBL/GenBank/DDBJ whole genome shotgun (WGS) entry which is preliminary data.</text>
</comment>
<dbReference type="RefSeq" id="WP_035665278.1">
    <property type="nucleotide sequence ID" value="NZ_BAUV01000022.1"/>
</dbReference>
<dbReference type="Proteomes" id="UP000018896">
    <property type="component" value="Unassembled WGS sequence"/>
</dbReference>
<evidence type="ECO:0000313" key="5">
    <source>
        <dbReference type="Proteomes" id="UP000018896"/>
    </source>
</evidence>
<organism evidence="4 5">
    <name type="scientific">Halalkalibacter akibai (strain ATCC 43226 / DSM 21942 / CIP 109018 / JCM 9157 / 1139)</name>
    <name type="common">Bacillus akibai</name>
    <dbReference type="NCBI Taxonomy" id="1236973"/>
    <lineage>
        <taxon>Bacteria</taxon>
        <taxon>Bacillati</taxon>
        <taxon>Bacillota</taxon>
        <taxon>Bacilli</taxon>
        <taxon>Bacillales</taxon>
        <taxon>Bacillaceae</taxon>
        <taxon>Halalkalibacter</taxon>
    </lineage>
</organism>
<dbReference type="STRING" id="1236973.JCM9157_2881"/>
<dbReference type="EMBL" id="BAUV01000022">
    <property type="protein sequence ID" value="GAE35752.1"/>
    <property type="molecule type" value="Genomic_DNA"/>
</dbReference>
<keyword evidence="5" id="KW-1185">Reference proteome</keyword>
<dbReference type="Gene3D" id="2.60.40.790">
    <property type="match status" value="1"/>
</dbReference>
<dbReference type="eggNOG" id="COG0071">
    <property type="taxonomic scope" value="Bacteria"/>
</dbReference>
<dbReference type="CDD" id="cd06464">
    <property type="entry name" value="ACD_sHsps-like"/>
    <property type="match status" value="1"/>
</dbReference>
<evidence type="ECO:0000256" key="1">
    <source>
        <dbReference type="PROSITE-ProRule" id="PRU00285"/>
    </source>
</evidence>
<proteinExistence type="inferred from homology"/>
<gene>
    <name evidence="4" type="ORF">JCM9157_2881</name>
</gene>
<dbReference type="InterPro" id="IPR008978">
    <property type="entry name" value="HSP20-like_chaperone"/>
</dbReference>
<keyword evidence="4" id="KW-0346">Stress response</keyword>
<reference evidence="4 5" key="1">
    <citation type="journal article" date="2014" name="Genome Announc.">
        <title>Draft Genome Sequences of Three Alkaliphilic Bacillus Strains, Bacillus wakoensis JCM 9140T, Bacillus akibai JCM 9157T, and Bacillus hemicellulosilyticus JCM 9152T.</title>
        <authorList>
            <person name="Yuki M."/>
            <person name="Oshima K."/>
            <person name="Suda W."/>
            <person name="Oshida Y."/>
            <person name="Kitamura K."/>
            <person name="Iida T."/>
            <person name="Hattori M."/>
            <person name="Ohkuma M."/>
        </authorList>
    </citation>
    <scope>NUCLEOTIDE SEQUENCE [LARGE SCALE GENOMIC DNA]</scope>
    <source>
        <strain evidence="4 5">JCM 9157</strain>
    </source>
</reference>
<protein>
    <submittedName>
        <fullName evidence="4">Heat shock protein class I</fullName>
    </submittedName>
</protein>
<evidence type="ECO:0000259" key="3">
    <source>
        <dbReference type="PROSITE" id="PS01031"/>
    </source>
</evidence>
<dbReference type="AlphaFoldDB" id="W4QUZ3"/>
<name>W4QUZ3_HALA3</name>
<sequence>MSSDQQPWSKKLPQGYQDILKSIDGFFQQTFQNIQENPLFLMPIPVNVYETKTGIIIEAELPGVEKRQIGLDIFQQSIRIQVTEEERTEIIDDHSGTLERRGSKQVRQRVIQVPFIIREKDVKASYKNGLLRISIPSNRKQITIE</sequence>
<dbReference type="Pfam" id="PF00011">
    <property type="entry name" value="HSP20"/>
    <property type="match status" value="1"/>
</dbReference>
<accession>W4QUZ3</accession>
<dbReference type="OrthoDB" id="1806521at2"/>
<dbReference type="SUPFAM" id="SSF49764">
    <property type="entry name" value="HSP20-like chaperones"/>
    <property type="match status" value="1"/>
</dbReference>
<evidence type="ECO:0000313" key="4">
    <source>
        <dbReference type="EMBL" id="GAE35752.1"/>
    </source>
</evidence>
<feature type="domain" description="SHSP" evidence="3">
    <location>
        <begin position="35"/>
        <end position="145"/>
    </location>
</feature>
<dbReference type="PROSITE" id="PS01031">
    <property type="entry name" value="SHSP"/>
    <property type="match status" value="1"/>
</dbReference>
<dbReference type="InterPro" id="IPR002068">
    <property type="entry name" value="A-crystallin/Hsp20_dom"/>
</dbReference>